<dbReference type="AlphaFoldDB" id="A0A7C8V3J3"/>
<dbReference type="Proteomes" id="UP000474640">
    <property type="component" value="Unassembled WGS sequence"/>
</dbReference>
<proteinExistence type="predicted"/>
<name>A0A7C8V3J3_ORBOL</name>
<evidence type="ECO:0000313" key="2">
    <source>
        <dbReference type="Proteomes" id="UP000474640"/>
    </source>
</evidence>
<gene>
    <name evidence="1" type="ORF">TWF970_007550</name>
</gene>
<protein>
    <submittedName>
        <fullName evidence="1">Uncharacterized protein</fullName>
    </submittedName>
</protein>
<sequence>STVSGLNLAYAPHNSVSPLNIDADGDMTGVCTAGLHVIPRHHAACPAAFAKRNWTEPLSLGPEASLQQKDARNLAGMSRIHALLLALRTTPFPPFQALACF</sequence>
<organism evidence="1 2">
    <name type="scientific">Orbilia oligospora</name>
    <name type="common">Nematode-trapping fungus</name>
    <name type="synonym">Arthrobotrys oligospora</name>
    <dbReference type="NCBI Taxonomy" id="2813651"/>
    <lineage>
        <taxon>Eukaryota</taxon>
        <taxon>Fungi</taxon>
        <taxon>Dikarya</taxon>
        <taxon>Ascomycota</taxon>
        <taxon>Pezizomycotina</taxon>
        <taxon>Orbiliomycetes</taxon>
        <taxon>Orbiliales</taxon>
        <taxon>Orbiliaceae</taxon>
        <taxon>Orbilia</taxon>
    </lineage>
</organism>
<comment type="caution">
    <text evidence="1">The sequence shown here is derived from an EMBL/GenBank/DDBJ whole genome shotgun (WGS) entry which is preliminary data.</text>
</comment>
<reference evidence="1 2" key="1">
    <citation type="submission" date="2020-01" db="EMBL/GenBank/DDBJ databases">
        <authorList>
            <person name="Palmer J.M."/>
        </authorList>
    </citation>
    <scope>NUCLEOTIDE SEQUENCE [LARGE SCALE GENOMIC DNA]</scope>
    <source>
        <strain evidence="1 2">TWF970</strain>
    </source>
</reference>
<dbReference type="EMBL" id="JAABOJ010000040">
    <property type="protein sequence ID" value="KAF3275114.1"/>
    <property type="molecule type" value="Genomic_DNA"/>
</dbReference>
<evidence type="ECO:0000313" key="1">
    <source>
        <dbReference type="EMBL" id="KAF3275114.1"/>
    </source>
</evidence>
<feature type="non-terminal residue" evidence="1">
    <location>
        <position position="1"/>
    </location>
</feature>
<accession>A0A7C8V3J3</accession>